<proteinExistence type="inferred from homology"/>
<dbReference type="InterPro" id="IPR029062">
    <property type="entry name" value="Class_I_gatase-like"/>
</dbReference>
<evidence type="ECO:0000256" key="5">
    <source>
        <dbReference type="ARBA" id="ARBA00015719"/>
    </source>
</evidence>
<dbReference type="PANTHER" id="PTHR36175:SF1">
    <property type="entry name" value="CYANOPHYCINASE"/>
    <property type="match status" value="1"/>
</dbReference>
<dbReference type="GO" id="GO:0004180">
    <property type="term" value="F:carboxypeptidase activity"/>
    <property type="evidence" value="ECO:0007669"/>
    <property type="project" value="UniProtKB-KW"/>
</dbReference>
<keyword evidence="7 9" id="KW-0378">Hydrolase</keyword>
<evidence type="ECO:0000256" key="6">
    <source>
        <dbReference type="ARBA" id="ARBA00022670"/>
    </source>
</evidence>
<protein>
    <recommendedName>
        <fullName evidence="5">Cyanophycinase</fullName>
        <ecNumber evidence="4">3.4.15.6</ecNumber>
    </recommendedName>
</protein>
<dbReference type="Pfam" id="PF03575">
    <property type="entry name" value="Peptidase_S51"/>
    <property type="match status" value="1"/>
</dbReference>
<comment type="similarity">
    <text evidence="3">Belongs to the peptidase S51 family.</text>
</comment>
<dbReference type="CDD" id="cd03145">
    <property type="entry name" value="GAT1_cyanophycinase"/>
    <property type="match status" value="1"/>
</dbReference>
<dbReference type="GO" id="GO:0008241">
    <property type="term" value="F:peptidyl-dipeptidase activity"/>
    <property type="evidence" value="ECO:0007669"/>
    <property type="project" value="UniProtKB-EC"/>
</dbReference>
<dbReference type="PANTHER" id="PTHR36175">
    <property type="entry name" value="CYANOPHYCINASE"/>
    <property type="match status" value="1"/>
</dbReference>
<name>A0A6J4UFU3_9BACT</name>
<evidence type="ECO:0000256" key="2">
    <source>
        <dbReference type="ARBA" id="ARBA00002039"/>
    </source>
</evidence>
<gene>
    <name evidence="9" type="ORF">AVDCRST_MAG73-2612</name>
</gene>
<comment type="function">
    <text evidence="2">Exopeptidase that catalyzes the hydrolytic cleavage of multi-L-arginyl-poly-L-aspartic acid (cyanophycin; a water-insoluble reserve polymer) into aspartate-arginine dipeptides.</text>
</comment>
<dbReference type="InterPro" id="IPR005320">
    <property type="entry name" value="Peptidase_S51"/>
</dbReference>
<dbReference type="AlphaFoldDB" id="A0A6J4UFU3"/>
<reference evidence="9" key="1">
    <citation type="submission" date="2020-02" db="EMBL/GenBank/DDBJ databases">
        <authorList>
            <person name="Meier V. D."/>
        </authorList>
    </citation>
    <scope>NUCLEOTIDE SEQUENCE</scope>
    <source>
        <strain evidence="9">AVDCRST_MAG73</strain>
    </source>
</reference>
<sequence length="323" mass="33858">MRSPTVPNRAEPCRPAVTPRPGELVVANPRHRLTGRVYLPMVDQVSNAPAVHPPVGAATTNGRGPIMAIGGAEDKLDDKIILSTFVQLAGGPDARIAIVPTASSIESAGVRYKALFLGMGVGRADVVYIADREDANGDAPLDLLREASGIFLTGGNQMRLATIVGGTTAEKLVRERNADGAVVAGTSAGASILSSHMVASGASGETPKQRMAQMVAGFGLVPDIIIDQHFRQRERIGRLLALVASNPGLLGIGVDEDTAALIDPNGTLEVVGRHGVTIVDGTHMYSDIFQVKGHGGITVSGAQLHILTPGRRFDLRARKLLDR</sequence>
<dbReference type="EC" id="3.4.15.6" evidence="4"/>
<dbReference type="EMBL" id="CADCWE010000175">
    <property type="protein sequence ID" value="CAA9548133.1"/>
    <property type="molecule type" value="Genomic_DNA"/>
</dbReference>
<evidence type="ECO:0000313" key="9">
    <source>
        <dbReference type="EMBL" id="CAA9548133.1"/>
    </source>
</evidence>
<keyword evidence="8" id="KW-0720">Serine protease</keyword>
<dbReference type="SUPFAM" id="SSF52317">
    <property type="entry name" value="Class I glutamine amidotransferase-like"/>
    <property type="match status" value="1"/>
</dbReference>
<dbReference type="NCBIfam" id="TIGR02069">
    <property type="entry name" value="cyanophycinase"/>
    <property type="match status" value="1"/>
</dbReference>
<keyword evidence="9" id="KW-0121">Carboxypeptidase</keyword>
<evidence type="ECO:0000256" key="8">
    <source>
        <dbReference type="ARBA" id="ARBA00022825"/>
    </source>
</evidence>
<evidence type="ECO:0000256" key="3">
    <source>
        <dbReference type="ARBA" id="ARBA00006534"/>
    </source>
</evidence>
<keyword evidence="6" id="KW-0645">Protease</keyword>
<evidence type="ECO:0000256" key="7">
    <source>
        <dbReference type="ARBA" id="ARBA00022801"/>
    </source>
</evidence>
<dbReference type="GO" id="GO:0006508">
    <property type="term" value="P:proteolysis"/>
    <property type="evidence" value="ECO:0007669"/>
    <property type="project" value="UniProtKB-KW"/>
</dbReference>
<evidence type="ECO:0000256" key="4">
    <source>
        <dbReference type="ARBA" id="ARBA00013115"/>
    </source>
</evidence>
<evidence type="ECO:0000256" key="1">
    <source>
        <dbReference type="ARBA" id="ARBA00001092"/>
    </source>
</evidence>
<accession>A0A6J4UFU3</accession>
<comment type="catalytic activity">
    <reaction evidence="1">
        <text>[L-4-(L-arginin-2-N-yl)aspartate](n) + H2O = [L-4-(L-arginin-2-N-yl)aspartate](n-1) + L-4-(L-arginin-2-N-yl)aspartate</text>
        <dbReference type="Rhea" id="RHEA:12845"/>
        <dbReference type="Rhea" id="RHEA-COMP:13728"/>
        <dbReference type="Rhea" id="RHEA-COMP:13734"/>
        <dbReference type="ChEBI" id="CHEBI:15377"/>
        <dbReference type="ChEBI" id="CHEBI:137986"/>
        <dbReference type="ChEBI" id="CHEBI:137991"/>
        <dbReference type="EC" id="3.4.15.6"/>
    </reaction>
</comment>
<organism evidence="9">
    <name type="scientific">uncultured Thermomicrobiales bacterium</name>
    <dbReference type="NCBI Taxonomy" id="1645740"/>
    <lineage>
        <taxon>Bacteria</taxon>
        <taxon>Pseudomonadati</taxon>
        <taxon>Thermomicrobiota</taxon>
        <taxon>Thermomicrobia</taxon>
        <taxon>Thermomicrobiales</taxon>
        <taxon>environmental samples</taxon>
    </lineage>
</organism>
<dbReference type="GO" id="GO:0008236">
    <property type="term" value="F:serine-type peptidase activity"/>
    <property type="evidence" value="ECO:0007669"/>
    <property type="project" value="UniProtKB-KW"/>
</dbReference>
<dbReference type="Gene3D" id="3.40.50.880">
    <property type="match status" value="1"/>
</dbReference>
<dbReference type="InterPro" id="IPR011811">
    <property type="entry name" value="Peptidase_S51_cyanophycinase"/>
</dbReference>